<dbReference type="EMBL" id="ML122269">
    <property type="protein sequence ID" value="RPD59539.1"/>
    <property type="molecule type" value="Genomic_DNA"/>
</dbReference>
<evidence type="ECO:0000313" key="1">
    <source>
        <dbReference type="EMBL" id="RPD59539.1"/>
    </source>
</evidence>
<keyword evidence="2" id="KW-1185">Reference proteome</keyword>
<name>A0A5C2S8Q4_9APHY</name>
<protein>
    <submittedName>
        <fullName evidence="1">Uncharacterized protein</fullName>
    </submittedName>
</protein>
<gene>
    <name evidence="1" type="ORF">L227DRAFT_151737</name>
</gene>
<proteinExistence type="predicted"/>
<dbReference type="AlphaFoldDB" id="A0A5C2S8Q4"/>
<evidence type="ECO:0000313" key="2">
    <source>
        <dbReference type="Proteomes" id="UP000313359"/>
    </source>
</evidence>
<accession>A0A5C2S8Q4</accession>
<sequence length="170" mass="18999">MAEAAGPMRSLPSSASFPGNVDRPTGKFGSNHHHFGLPSCTSVVCACSCCSSFRSFSSHIFYRTVSSYPPCLPLLLLLSSLYHVSAGNRRLSLSSCMYLYACIIRITVCSSSGHVRSERKIYHSCMHSSKLGVESSAHRWCPSLWTLCHCGHWCVVYRRRRRQRGQGYEL</sequence>
<organism evidence="1 2">
    <name type="scientific">Lentinus tigrinus ALCF2SS1-6</name>
    <dbReference type="NCBI Taxonomy" id="1328759"/>
    <lineage>
        <taxon>Eukaryota</taxon>
        <taxon>Fungi</taxon>
        <taxon>Dikarya</taxon>
        <taxon>Basidiomycota</taxon>
        <taxon>Agaricomycotina</taxon>
        <taxon>Agaricomycetes</taxon>
        <taxon>Polyporales</taxon>
        <taxon>Polyporaceae</taxon>
        <taxon>Lentinus</taxon>
    </lineage>
</organism>
<reference evidence="1" key="1">
    <citation type="journal article" date="2018" name="Genome Biol. Evol.">
        <title>Genomics and development of Lentinus tigrinus, a white-rot wood-decaying mushroom with dimorphic fruiting bodies.</title>
        <authorList>
            <person name="Wu B."/>
            <person name="Xu Z."/>
            <person name="Knudson A."/>
            <person name="Carlson A."/>
            <person name="Chen N."/>
            <person name="Kovaka S."/>
            <person name="LaButti K."/>
            <person name="Lipzen A."/>
            <person name="Pennachio C."/>
            <person name="Riley R."/>
            <person name="Schakwitz W."/>
            <person name="Umezawa K."/>
            <person name="Ohm R.A."/>
            <person name="Grigoriev I.V."/>
            <person name="Nagy L.G."/>
            <person name="Gibbons J."/>
            <person name="Hibbett D."/>
        </authorList>
    </citation>
    <scope>NUCLEOTIDE SEQUENCE [LARGE SCALE GENOMIC DNA]</scope>
    <source>
        <strain evidence="1">ALCF2SS1-6</strain>
    </source>
</reference>
<dbReference type="Proteomes" id="UP000313359">
    <property type="component" value="Unassembled WGS sequence"/>
</dbReference>